<dbReference type="Pfam" id="PF07282">
    <property type="entry name" value="Cas12f1-like_TNB"/>
    <property type="match status" value="1"/>
</dbReference>
<keyword evidence="2" id="KW-0815">Transposition</keyword>
<keyword evidence="3" id="KW-0479">Metal-binding</keyword>
<evidence type="ECO:0000313" key="11">
    <source>
        <dbReference type="EMBL" id="CAI9085715.1"/>
    </source>
</evidence>
<evidence type="ECO:0000256" key="1">
    <source>
        <dbReference type="ARBA" id="ARBA00008761"/>
    </source>
</evidence>
<feature type="domain" description="Probable transposase IS891/IS1136/IS1341" evidence="8">
    <location>
        <begin position="210"/>
        <end position="326"/>
    </location>
</feature>
<sequence>MLATVQRRLMMNASPAGLPVLGPVERKVTYRLYPSKTVREELFRTRWVHCFLWNLALEERRRAWKEEKRSIGFAEQCRWLTELRSCSALLSSINAQSAQVTLKRLDLAFQAFFRRIRQGEKPGFPRFKHPGRFSGFGFKQHEGDWRLIARERSAHLKLRLSGIGEIPIRGKARTPGEPRTCEIFLSGGRWHASVTMRCRPAREHGCGAEAFDLGTERFLTSARLEPGKSEPVVFEVANPRHLRKALKKLRKLGRTISRKMEAAIRKHGKRKGFRISKRLRKQYELLARMHAKVANVRKDFLHKQSAAMVRRSGLLITEELEPKRMTASARGSQKKPGKRVRQKAGLNREMLDASFGAFGAMVGYKAEEAGIGYLEAQARTLKPSQRCHRCGGVVEKTLGDRWHECACGASCHRDENSALGLLDWGLAKWEKDHGFAFPGPKVDGNGKEWTGTDPCVEREALAGWNLAAGWKSGAMHTPVKLTAGKRETPSQSR</sequence>
<evidence type="ECO:0000259" key="8">
    <source>
        <dbReference type="Pfam" id="PF01385"/>
    </source>
</evidence>
<evidence type="ECO:0000313" key="12">
    <source>
        <dbReference type="Proteomes" id="UP001161497"/>
    </source>
</evidence>
<keyword evidence="12" id="KW-1185">Reference proteome</keyword>
<gene>
    <name evidence="11" type="ORF">MFUM_1366</name>
</gene>
<dbReference type="InterPro" id="IPR001959">
    <property type="entry name" value="Transposase"/>
</dbReference>
<evidence type="ECO:0000256" key="3">
    <source>
        <dbReference type="ARBA" id="ARBA00022723"/>
    </source>
</evidence>
<evidence type="ECO:0000256" key="4">
    <source>
        <dbReference type="ARBA" id="ARBA00022833"/>
    </source>
</evidence>
<proteinExistence type="inferred from homology"/>
<feature type="domain" description="Transposase putative helix-turn-helix" evidence="10">
    <location>
        <begin position="26"/>
        <end position="68"/>
    </location>
</feature>
<feature type="compositionally biased region" description="Basic residues" evidence="7">
    <location>
        <begin position="332"/>
        <end position="342"/>
    </location>
</feature>
<reference evidence="11" key="1">
    <citation type="submission" date="2023-03" db="EMBL/GenBank/DDBJ databases">
        <authorList>
            <person name="Cremers G."/>
            <person name="Picone N."/>
        </authorList>
    </citation>
    <scope>NUCLEOTIDE SEQUENCE</scope>
    <source>
        <strain evidence="11">Sample_alias</strain>
    </source>
</reference>
<keyword evidence="5" id="KW-0238">DNA-binding</keyword>
<organism evidence="11 12">
    <name type="scientific">Candidatus Methylacidiphilum fumarolicum</name>
    <dbReference type="NCBI Taxonomy" id="591154"/>
    <lineage>
        <taxon>Bacteria</taxon>
        <taxon>Pseudomonadati</taxon>
        <taxon>Verrucomicrobiota</taxon>
        <taxon>Methylacidiphilae</taxon>
        <taxon>Methylacidiphilales</taxon>
        <taxon>Methylacidiphilaceae</taxon>
        <taxon>Methylacidiphilum (ex Ratnadevi et al. 2023)</taxon>
    </lineage>
</organism>
<dbReference type="Proteomes" id="UP001161497">
    <property type="component" value="Chromosome"/>
</dbReference>
<evidence type="ECO:0000256" key="2">
    <source>
        <dbReference type="ARBA" id="ARBA00022578"/>
    </source>
</evidence>
<evidence type="ECO:0000256" key="5">
    <source>
        <dbReference type="ARBA" id="ARBA00023125"/>
    </source>
</evidence>
<feature type="region of interest" description="Disordered" evidence="7">
    <location>
        <begin position="324"/>
        <end position="343"/>
    </location>
</feature>
<evidence type="ECO:0000259" key="10">
    <source>
        <dbReference type="Pfam" id="PF12323"/>
    </source>
</evidence>
<dbReference type="EMBL" id="OX458932">
    <property type="protein sequence ID" value="CAI9085715.1"/>
    <property type="molecule type" value="Genomic_DNA"/>
</dbReference>
<dbReference type="Pfam" id="PF01385">
    <property type="entry name" value="OrfB_IS605"/>
    <property type="match status" value="1"/>
</dbReference>
<dbReference type="Pfam" id="PF12323">
    <property type="entry name" value="HTH_OrfB_IS605"/>
    <property type="match status" value="1"/>
</dbReference>
<evidence type="ECO:0000259" key="9">
    <source>
        <dbReference type="Pfam" id="PF07282"/>
    </source>
</evidence>
<dbReference type="InterPro" id="IPR010095">
    <property type="entry name" value="Cas12f1-like_TNB"/>
</dbReference>
<protein>
    <submittedName>
        <fullName evidence="11">Transposase</fullName>
    </submittedName>
</protein>
<keyword evidence="4" id="KW-0862">Zinc</keyword>
<feature type="domain" description="Cas12f1-like TNB" evidence="9">
    <location>
        <begin position="355"/>
        <end position="419"/>
    </location>
</feature>
<evidence type="ECO:0000256" key="7">
    <source>
        <dbReference type="SAM" id="MobiDB-lite"/>
    </source>
</evidence>
<dbReference type="NCBIfam" id="NF040570">
    <property type="entry name" value="guided_TnpB"/>
    <property type="match status" value="1"/>
</dbReference>
<dbReference type="InterPro" id="IPR021027">
    <property type="entry name" value="Transposase_put_HTH"/>
</dbReference>
<evidence type="ECO:0000256" key="6">
    <source>
        <dbReference type="ARBA" id="ARBA00023172"/>
    </source>
</evidence>
<comment type="similarity">
    <text evidence="1">In the C-terminal section; belongs to the transposase 35 family.</text>
</comment>
<name>A0ABM9IDF8_9BACT</name>
<keyword evidence="6" id="KW-0233">DNA recombination</keyword>
<accession>A0ABM9IDF8</accession>